<feature type="non-terminal residue" evidence="1">
    <location>
        <position position="1"/>
    </location>
</feature>
<organism evidence="1">
    <name type="scientific">marine sediment metagenome</name>
    <dbReference type="NCBI Taxonomy" id="412755"/>
    <lineage>
        <taxon>unclassified sequences</taxon>
        <taxon>metagenomes</taxon>
        <taxon>ecological metagenomes</taxon>
    </lineage>
</organism>
<sequence>DLLKKIYYKKTEVWFIPSFVFTLLEEKEITPK</sequence>
<dbReference type="AlphaFoldDB" id="X1JHN7"/>
<reference evidence="1" key="1">
    <citation type="journal article" date="2014" name="Front. Microbiol.">
        <title>High frequency of phylogenetically diverse reductive dehalogenase-homologous genes in deep subseafloor sedimentary metagenomes.</title>
        <authorList>
            <person name="Kawai M."/>
            <person name="Futagami T."/>
            <person name="Toyoda A."/>
            <person name="Takaki Y."/>
            <person name="Nishi S."/>
            <person name="Hori S."/>
            <person name="Arai W."/>
            <person name="Tsubouchi T."/>
            <person name="Morono Y."/>
            <person name="Uchiyama I."/>
            <person name="Ito T."/>
            <person name="Fujiyama A."/>
            <person name="Inagaki F."/>
            <person name="Takami H."/>
        </authorList>
    </citation>
    <scope>NUCLEOTIDE SEQUENCE</scope>
    <source>
        <strain evidence="1">Expedition CK06-06</strain>
    </source>
</reference>
<protein>
    <submittedName>
        <fullName evidence="1">Uncharacterized protein</fullName>
    </submittedName>
</protein>
<gene>
    <name evidence="1" type="ORF">S03H2_72796</name>
</gene>
<accession>X1JHN7</accession>
<dbReference type="EMBL" id="BARU01049462">
    <property type="protein sequence ID" value="GAH93522.1"/>
    <property type="molecule type" value="Genomic_DNA"/>
</dbReference>
<evidence type="ECO:0000313" key="1">
    <source>
        <dbReference type="EMBL" id="GAH93522.1"/>
    </source>
</evidence>
<name>X1JHN7_9ZZZZ</name>
<proteinExistence type="predicted"/>
<comment type="caution">
    <text evidence="1">The sequence shown here is derived from an EMBL/GenBank/DDBJ whole genome shotgun (WGS) entry which is preliminary data.</text>
</comment>